<dbReference type="CDD" id="cd06418">
    <property type="entry name" value="GH25_BacA-like"/>
    <property type="match status" value="1"/>
</dbReference>
<gene>
    <name evidence="4" type="ORF">ACFPKY_02410</name>
</gene>
<organism evidence="4 5">
    <name type="scientific">Nocardioides caricicola</name>
    <dbReference type="NCBI Taxonomy" id="634770"/>
    <lineage>
        <taxon>Bacteria</taxon>
        <taxon>Bacillati</taxon>
        <taxon>Actinomycetota</taxon>
        <taxon>Actinomycetes</taxon>
        <taxon>Propionibacteriales</taxon>
        <taxon>Nocardioidaceae</taxon>
        <taxon>Nocardioides</taxon>
    </lineage>
</organism>
<feature type="signal peptide" evidence="1">
    <location>
        <begin position="1"/>
        <end position="41"/>
    </location>
</feature>
<dbReference type="InterPro" id="IPR036366">
    <property type="entry name" value="PGBDSf"/>
</dbReference>
<dbReference type="SUPFAM" id="SSF47090">
    <property type="entry name" value="PGBD-like"/>
    <property type="match status" value="2"/>
</dbReference>
<feature type="chain" id="PRO_5046046143" evidence="1">
    <location>
        <begin position="42"/>
        <end position="469"/>
    </location>
</feature>
<dbReference type="Pfam" id="PF01471">
    <property type="entry name" value="PG_binding_1"/>
    <property type="match status" value="1"/>
</dbReference>
<evidence type="ECO:0000259" key="2">
    <source>
        <dbReference type="Pfam" id="PF01471"/>
    </source>
</evidence>
<dbReference type="InterPro" id="IPR017853">
    <property type="entry name" value="GH"/>
</dbReference>
<feature type="domain" description="Rv2525c-like glycoside hydrolase-like" evidence="3">
    <location>
        <begin position="82"/>
        <end position="300"/>
    </location>
</feature>
<evidence type="ECO:0000259" key="3">
    <source>
        <dbReference type="Pfam" id="PF08924"/>
    </source>
</evidence>
<dbReference type="GO" id="GO:0016787">
    <property type="term" value="F:hydrolase activity"/>
    <property type="evidence" value="ECO:0007669"/>
    <property type="project" value="UniProtKB-KW"/>
</dbReference>
<keyword evidence="1" id="KW-0732">Signal</keyword>
<dbReference type="EMBL" id="JBHSMD010000001">
    <property type="protein sequence ID" value="MFC5491931.1"/>
    <property type="molecule type" value="Genomic_DNA"/>
</dbReference>
<protein>
    <submittedName>
        <fullName evidence="4">Glycoside hydrolase domain-containing protein</fullName>
    </submittedName>
</protein>
<dbReference type="InterPro" id="IPR002477">
    <property type="entry name" value="Peptidoglycan-bd-like"/>
</dbReference>
<dbReference type="SUPFAM" id="SSF51445">
    <property type="entry name" value="(Trans)glycosidases"/>
    <property type="match status" value="1"/>
</dbReference>
<dbReference type="RefSeq" id="WP_345177805.1">
    <property type="nucleotide sequence ID" value="NZ_BAABFQ010000006.1"/>
</dbReference>
<feature type="domain" description="Peptidoglycan binding-like" evidence="2">
    <location>
        <begin position="408"/>
        <end position="464"/>
    </location>
</feature>
<keyword evidence="4" id="KW-0378">Hydrolase</keyword>
<keyword evidence="5" id="KW-1185">Reference proteome</keyword>
<dbReference type="InterPro" id="IPR015020">
    <property type="entry name" value="Rv2525c-like_Glyco_Hydro-like"/>
</dbReference>
<evidence type="ECO:0000313" key="4">
    <source>
        <dbReference type="EMBL" id="MFC5491931.1"/>
    </source>
</evidence>
<evidence type="ECO:0000313" key="5">
    <source>
        <dbReference type="Proteomes" id="UP001595956"/>
    </source>
</evidence>
<dbReference type="Pfam" id="PF08924">
    <property type="entry name" value="Rv2525c_GlyHyd-like"/>
    <property type="match status" value="1"/>
</dbReference>
<reference evidence="5" key="1">
    <citation type="journal article" date="2019" name="Int. J. Syst. Evol. Microbiol.">
        <title>The Global Catalogue of Microorganisms (GCM) 10K type strain sequencing project: providing services to taxonomists for standard genome sequencing and annotation.</title>
        <authorList>
            <consortium name="The Broad Institute Genomics Platform"/>
            <consortium name="The Broad Institute Genome Sequencing Center for Infectious Disease"/>
            <person name="Wu L."/>
            <person name="Ma J."/>
        </authorList>
    </citation>
    <scope>NUCLEOTIDE SEQUENCE [LARGE SCALE GENOMIC DNA]</scope>
    <source>
        <strain evidence="5">KACC 13778</strain>
    </source>
</reference>
<evidence type="ECO:0000256" key="1">
    <source>
        <dbReference type="SAM" id="SignalP"/>
    </source>
</evidence>
<dbReference type="InterPro" id="IPR036365">
    <property type="entry name" value="PGBD-like_sf"/>
</dbReference>
<accession>A0ABW0MVN2</accession>
<comment type="caution">
    <text evidence="4">The sequence shown here is derived from an EMBL/GenBank/DDBJ whole genome shotgun (WGS) entry which is preliminary data.</text>
</comment>
<name>A0ABW0MVN2_9ACTN</name>
<dbReference type="Gene3D" id="3.20.20.80">
    <property type="entry name" value="Glycosidases"/>
    <property type="match status" value="1"/>
</dbReference>
<sequence length="469" mass="51001">MPRPVPRTVQTALRRAFAATASGALLVGLLAAVTANGPADAEPAARSKVPVTPSGIVTPGDFVGYGFDQCHTPDQKSMDRWLQSSPFLAVGIYISGDSRACREQPNLTARWVYRQLTRGWRLLPITLGPQASCQPRFPRYGDDETINPRPGKNGKYAKARAQGSAEAAKAVAAATDLGIALGSTLWYDLEGFELANVRCRESALAFLSAWTTQLHELGFVSGVYSSAGSGIKMLDDARVNRPSQVVLPDMIWVARWDGKANTSTSYLREDGWRPHARVKQYQGGHDETWGGVTINIDRNFLDVGRGMYAEPEEHCGGVRVSFGTYETLRPPAEDTVPPANRVLALQCLLTEQELYRGQLNGKWNKATAKAIQAWQTKVGMTPTEVWRPKHWMTLLAAGDQPVLKFGSTGSAVRRLQRTLNAAGVSTLPVSGRFKAETAAALRDWQTKAGVEVSGVASRESWKALSAGTY</sequence>
<dbReference type="Proteomes" id="UP001595956">
    <property type="component" value="Unassembled WGS sequence"/>
</dbReference>
<dbReference type="Gene3D" id="1.10.101.10">
    <property type="entry name" value="PGBD-like superfamily/PGBD"/>
    <property type="match status" value="2"/>
</dbReference>
<proteinExistence type="predicted"/>